<comment type="caution">
    <text evidence="4">The sequence shown here is derived from an EMBL/GenBank/DDBJ whole genome shotgun (WGS) entry which is preliminary data.</text>
</comment>
<dbReference type="Pfam" id="PF00293">
    <property type="entry name" value="NUDIX"/>
    <property type="match status" value="1"/>
</dbReference>
<reference evidence="5" key="1">
    <citation type="journal article" date="2019" name="Int. J. Syst. Evol. Microbiol.">
        <title>The Global Catalogue of Microorganisms (GCM) 10K type strain sequencing project: providing services to taxonomists for standard genome sequencing and annotation.</title>
        <authorList>
            <consortium name="The Broad Institute Genomics Platform"/>
            <consortium name="The Broad Institute Genome Sequencing Center for Infectious Disease"/>
            <person name="Wu L."/>
            <person name="Ma J."/>
        </authorList>
    </citation>
    <scope>NUCLEOTIDE SEQUENCE [LARGE SCALE GENOMIC DNA]</scope>
    <source>
        <strain evidence="5">JCM 16722</strain>
    </source>
</reference>
<evidence type="ECO:0000256" key="1">
    <source>
        <dbReference type="ARBA" id="ARBA00001946"/>
    </source>
</evidence>
<dbReference type="SUPFAM" id="SSF55811">
    <property type="entry name" value="Nudix"/>
    <property type="match status" value="1"/>
</dbReference>
<organism evidence="4 5">
    <name type="scientific">Sphingobacterium ginsenosidimutans</name>
    <dbReference type="NCBI Taxonomy" id="687845"/>
    <lineage>
        <taxon>Bacteria</taxon>
        <taxon>Pseudomonadati</taxon>
        <taxon>Bacteroidota</taxon>
        <taxon>Sphingobacteriia</taxon>
        <taxon>Sphingobacteriales</taxon>
        <taxon>Sphingobacteriaceae</taxon>
        <taxon>Sphingobacterium</taxon>
    </lineage>
</organism>
<sequence length="126" mass="14654">MMLNPEGELLMVRKKGSKYFQLPGGKIAAGESDSEALVRELREELQFDTEPATLQFIGRHVTQAVNERDTLVEGYIYLIKFAMKFDFQPQAELEEVQWINKANWQDYRLAHLAEEFVIPKWLSGEF</sequence>
<dbReference type="EMBL" id="BAAAZK010000007">
    <property type="protein sequence ID" value="GAA4177089.1"/>
    <property type="molecule type" value="Genomic_DNA"/>
</dbReference>
<dbReference type="PROSITE" id="PS51462">
    <property type="entry name" value="NUDIX"/>
    <property type="match status" value="1"/>
</dbReference>
<dbReference type="PANTHER" id="PTHR43046:SF2">
    <property type="entry name" value="8-OXO-DGTP DIPHOSPHATASE-RELATED"/>
    <property type="match status" value="1"/>
</dbReference>
<dbReference type="PANTHER" id="PTHR43046">
    <property type="entry name" value="GDP-MANNOSE MANNOSYL HYDROLASE"/>
    <property type="match status" value="1"/>
</dbReference>
<keyword evidence="5" id="KW-1185">Reference proteome</keyword>
<dbReference type="Gene3D" id="3.90.79.10">
    <property type="entry name" value="Nucleoside Triphosphate Pyrophosphohydrolase"/>
    <property type="match status" value="1"/>
</dbReference>
<evidence type="ECO:0000313" key="4">
    <source>
        <dbReference type="EMBL" id="GAA4177089.1"/>
    </source>
</evidence>
<gene>
    <name evidence="4" type="ORF">GCM10022218_25380</name>
</gene>
<dbReference type="InterPro" id="IPR015797">
    <property type="entry name" value="NUDIX_hydrolase-like_dom_sf"/>
</dbReference>
<name>A0ABP8A3Q0_9SPHI</name>
<evidence type="ECO:0000256" key="2">
    <source>
        <dbReference type="ARBA" id="ARBA00022801"/>
    </source>
</evidence>
<evidence type="ECO:0000313" key="5">
    <source>
        <dbReference type="Proteomes" id="UP001500167"/>
    </source>
</evidence>
<proteinExistence type="predicted"/>
<protein>
    <submittedName>
        <fullName evidence="4">NUDIX domain-containing protein</fullName>
    </submittedName>
</protein>
<accession>A0ABP8A3Q0</accession>
<comment type="cofactor">
    <cofactor evidence="1">
        <name>Mg(2+)</name>
        <dbReference type="ChEBI" id="CHEBI:18420"/>
    </cofactor>
</comment>
<keyword evidence="2" id="KW-0378">Hydrolase</keyword>
<dbReference type="CDD" id="cd04690">
    <property type="entry name" value="NUDIX_Hydrolase"/>
    <property type="match status" value="1"/>
</dbReference>
<dbReference type="Proteomes" id="UP001500167">
    <property type="component" value="Unassembled WGS sequence"/>
</dbReference>
<evidence type="ECO:0000259" key="3">
    <source>
        <dbReference type="PROSITE" id="PS51462"/>
    </source>
</evidence>
<feature type="domain" description="Nudix hydrolase" evidence="3">
    <location>
        <begin position="1"/>
        <end position="123"/>
    </location>
</feature>
<dbReference type="InterPro" id="IPR000086">
    <property type="entry name" value="NUDIX_hydrolase_dom"/>
</dbReference>